<dbReference type="InterPro" id="IPR003703">
    <property type="entry name" value="Acyl_CoA_thio"/>
</dbReference>
<evidence type="ECO:0000259" key="1">
    <source>
        <dbReference type="Pfam" id="PF02551"/>
    </source>
</evidence>
<dbReference type="PANTHER" id="PTHR11066">
    <property type="entry name" value="ACYL-COA THIOESTERASE"/>
    <property type="match status" value="1"/>
</dbReference>
<dbReference type="GO" id="GO:0047617">
    <property type="term" value="F:fatty acyl-CoA hydrolase activity"/>
    <property type="evidence" value="ECO:0007669"/>
    <property type="project" value="InterPro"/>
</dbReference>
<sequence length="89" mass="9842">ILAYASDMGLLSTALNPHKLTFASGNFQSASLDHAMWFHRPFRADEWMLYSTDSPSASNARGFNRGSIYTKEGMLVASAVQEGLMRIIN</sequence>
<reference evidence="2" key="1">
    <citation type="submission" date="2018-05" db="EMBL/GenBank/DDBJ databases">
        <authorList>
            <person name="Lanie J.A."/>
            <person name="Ng W.-L."/>
            <person name="Kazmierczak K.M."/>
            <person name="Andrzejewski T.M."/>
            <person name="Davidsen T.M."/>
            <person name="Wayne K.J."/>
            <person name="Tettelin H."/>
            <person name="Glass J.I."/>
            <person name="Rusch D."/>
            <person name="Podicherti R."/>
            <person name="Tsui H.-C.T."/>
            <person name="Winkler M.E."/>
        </authorList>
    </citation>
    <scope>NUCLEOTIDE SEQUENCE</scope>
</reference>
<protein>
    <recommendedName>
        <fullName evidence="1">Acyl-CoA thioesterase 2 C-terminal domain-containing protein</fullName>
    </recommendedName>
</protein>
<proteinExistence type="predicted"/>
<feature type="non-terminal residue" evidence="2">
    <location>
        <position position="1"/>
    </location>
</feature>
<organism evidence="2">
    <name type="scientific">marine metagenome</name>
    <dbReference type="NCBI Taxonomy" id="408172"/>
    <lineage>
        <taxon>unclassified sequences</taxon>
        <taxon>metagenomes</taxon>
        <taxon>ecological metagenomes</taxon>
    </lineage>
</organism>
<dbReference type="SUPFAM" id="SSF54637">
    <property type="entry name" value="Thioesterase/thiol ester dehydrase-isomerase"/>
    <property type="match status" value="1"/>
</dbReference>
<dbReference type="PANTHER" id="PTHR11066:SF34">
    <property type="entry name" value="ACYL-COENZYME A THIOESTERASE 8"/>
    <property type="match status" value="1"/>
</dbReference>
<dbReference type="Gene3D" id="3.10.129.10">
    <property type="entry name" value="Hotdog Thioesterase"/>
    <property type="match status" value="1"/>
</dbReference>
<dbReference type="AlphaFoldDB" id="A0A382Y1V6"/>
<dbReference type="GO" id="GO:0006637">
    <property type="term" value="P:acyl-CoA metabolic process"/>
    <property type="evidence" value="ECO:0007669"/>
    <property type="project" value="InterPro"/>
</dbReference>
<evidence type="ECO:0000313" key="2">
    <source>
        <dbReference type="EMBL" id="SVD77120.1"/>
    </source>
</evidence>
<accession>A0A382Y1V6</accession>
<dbReference type="InterPro" id="IPR029069">
    <property type="entry name" value="HotDog_dom_sf"/>
</dbReference>
<dbReference type="GO" id="GO:0009062">
    <property type="term" value="P:fatty acid catabolic process"/>
    <property type="evidence" value="ECO:0007669"/>
    <property type="project" value="TreeGrafter"/>
</dbReference>
<gene>
    <name evidence="2" type="ORF">METZ01_LOCUS429974</name>
</gene>
<dbReference type="Pfam" id="PF02551">
    <property type="entry name" value="Acyl_CoA_thio"/>
    <property type="match status" value="1"/>
</dbReference>
<dbReference type="CDD" id="cd03444">
    <property type="entry name" value="Thioesterase_II_repeat1"/>
    <property type="match status" value="1"/>
</dbReference>
<name>A0A382Y1V6_9ZZZZ</name>
<dbReference type="EMBL" id="UINC01172179">
    <property type="protein sequence ID" value="SVD77120.1"/>
    <property type="molecule type" value="Genomic_DNA"/>
</dbReference>
<feature type="domain" description="Acyl-CoA thioesterase 2 C-terminal" evidence="1">
    <location>
        <begin position="2"/>
        <end position="84"/>
    </location>
</feature>
<dbReference type="InterPro" id="IPR025652">
    <property type="entry name" value="TesB_C"/>
</dbReference>
<dbReference type="GO" id="GO:0005829">
    <property type="term" value="C:cytosol"/>
    <property type="evidence" value="ECO:0007669"/>
    <property type="project" value="TreeGrafter"/>
</dbReference>